<evidence type="ECO:0000313" key="1">
    <source>
        <dbReference type="EMBL" id="MBK1865203.1"/>
    </source>
</evidence>
<protein>
    <submittedName>
        <fullName evidence="1">DUF2259 domain-containing protein</fullName>
    </submittedName>
</protein>
<gene>
    <name evidence="1" type="ORF">JHL16_02475</name>
</gene>
<name>A0ACC5QXW5_9HYPH</name>
<sequence>MRLATALLFLAITATAASAADNAERAAIGFSPDGRYFAFEQYGVQDGSGFPYSEIFVIDLDANQWVKGSPFRERIEDEAALVSSARAKAAKSAAALIGQLKTAEPGDALAAQLPTQAVADRHRIGFDPYYQSQTSQKGGQYTLSLALVPFAAPESCYAEDGKQMGFRLILKDNDSGAETEVHKDAAIPASRYCPRDYDISDIIAYRPGSGTARQVALIGVYTPGFEGVNRRFIAVPFRLP</sequence>
<comment type="caution">
    <text evidence="1">The sequence shown here is derived from an EMBL/GenBank/DDBJ whole genome shotgun (WGS) entry which is preliminary data.</text>
</comment>
<keyword evidence="2" id="KW-1185">Reference proteome</keyword>
<dbReference type="Proteomes" id="UP000616151">
    <property type="component" value="Unassembled WGS sequence"/>
</dbReference>
<organism evidence="1 2">
    <name type="scientific">Taklimakanibacter albus</name>
    <dbReference type="NCBI Taxonomy" id="2800327"/>
    <lineage>
        <taxon>Bacteria</taxon>
        <taxon>Pseudomonadati</taxon>
        <taxon>Pseudomonadota</taxon>
        <taxon>Alphaproteobacteria</taxon>
        <taxon>Hyphomicrobiales</taxon>
        <taxon>Aestuariivirgaceae</taxon>
        <taxon>Taklimakanibacter</taxon>
    </lineage>
</organism>
<reference evidence="1" key="1">
    <citation type="submission" date="2021-01" db="EMBL/GenBank/DDBJ databases">
        <authorList>
            <person name="Sun Q."/>
        </authorList>
    </citation>
    <scope>NUCLEOTIDE SEQUENCE</scope>
    <source>
        <strain evidence="1">YIM B02566</strain>
    </source>
</reference>
<proteinExistence type="predicted"/>
<evidence type="ECO:0000313" key="2">
    <source>
        <dbReference type="Proteomes" id="UP000616151"/>
    </source>
</evidence>
<dbReference type="EMBL" id="JAENHL010000004">
    <property type="protein sequence ID" value="MBK1865203.1"/>
    <property type="molecule type" value="Genomic_DNA"/>
</dbReference>
<accession>A0ACC5QXW5</accession>